<reference evidence="1" key="1">
    <citation type="submission" date="2022-07" db="EMBL/GenBank/DDBJ databases">
        <title>Tahibacter sp., a new gammaproteobacterium isolated from the silt sample collected at pig farm.</title>
        <authorList>
            <person name="Chen H."/>
        </authorList>
    </citation>
    <scope>NUCLEOTIDE SEQUENCE</scope>
    <source>
        <strain evidence="1">P2K</strain>
    </source>
</reference>
<comment type="caution">
    <text evidence="1">The sequence shown here is derived from an EMBL/GenBank/DDBJ whole genome shotgun (WGS) entry which is preliminary data.</text>
</comment>
<protein>
    <submittedName>
        <fullName evidence="1">Uncharacterized protein</fullName>
    </submittedName>
</protein>
<gene>
    <name evidence="1" type="ORF">NM961_10115</name>
</gene>
<accession>A0ABT1QRY9</accession>
<organism evidence="1 2">
    <name type="scientific">Tahibacter harae</name>
    <dbReference type="NCBI Taxonomy" id="2963937"/>
    <lineage>
        <taxon>Bacteria</taxon>
        <taxon>Pseudomonadati</taxon>
        <taxon>Pseudomonadota</taxon>
        <taxon>Gammaproteobacteria</taxon>
        <taxon>Lysobacterales</taxon>
        <taxon>Rhodanobacteraceae</taxon>
        <taxon>Tahibacter</taxon>
    </lineage>
</organism>
<evidence type="ECO:0000313" key="2">
    <source>
        <dbReference type="Proteomes" id="UP001165498"/>
    </source>
</evidence>
<dbReference type="RefSeq" id="WP_255914125.1">
    <property type="nucleotide sequence ID" value="NZ_JANFQO010000008.1"/>
</dbReference>
<sequence length="264" mass="29163">MAIHYQTINLRDLSEWANTGIRRAAMFMGLGINAALDPEFRKYQLTQVSRLQVIDPNLAEDRIAGAKQQFKIWIEAAGFRELAETYTSFLDQVFVALQMILASRVQDDVPLIKKRCDKFTKISLKEKLDKIGAIVGTPSKYSVYLLSLQSARNCLVHRMGRVGVEDLDDQGELVVSWLGPDPGSAQTVPGLLKNAATLTVVERKIVFRKGDQMMLSAAQIAEICIFYQQAANETCAGIGTYSVANGVQSSWIDSGSCPTSIHTE</sequence>
<keyword evidence="2" id="KW-1185">Reference proteome</keyword>
<dbReference type="EMBL" id="JANFQO010000008">
    <property type="protein sequence ID" value="MCQ4165065.1"/>
    <property type="molecule type" value="Genomic_DNA"/>
</dbReference>
<evidence type="ECO:0000313" key="1">
    <source>
        <dbReference type="EMBL" id="MCQ4165065.1"/>
    </source>
</evidence>
<name>A0ABT1QRY9_9GAMM</name>
<dbReference type="Proteomes" id="UP001165498">
    <property type="component" value="Unassembled WGS sequence"/>
</dbReference>
<proteinExistence type="predicted"/>